<evidence type="ECO:0000256" key="8">
    <source>
        <dbReference type="ARBA" id="ARBA00051250"/>
    </source>
</evidence>
<protein>
    <recommendedName>
        <fullName evidence="10">Alpha-ketoglutarate-dependent sulfate ester dioxygenase</fullName>
        <ecNumber evidence="9">1.14.11.77</ecNumber>
    </recommendedName>
    <alternativeName>
        <fullName evidence="11">Type II alkyl sulfatase</fullName>
    </alternativeName>
</protein>
<evidence type="ECO:0000256" key="7">
    <source>
        <dbReference type="ARBA" id="ARBA00050529"/>
    </source>
</evidence>
<keyword evidence="4 13" id="KW-0223">Dioxygenase</keyword>
<comment type="caution">
    <text evidence="13">The sequence shown here is derived from an EMBL/GenBank/DDBJ whole genome shotgun (WGS) entry which is preliminary data.</text>
</comment>
<evidence type="ECO:0000256" key="11">
    <source>
        <dbReference type="ARBA" id="ARBA00078517"/>
    </source>
</evidence>
<accession>A0A150JW87</accession>
<evidence type="ECO:0000256" key="2">
    <source>
        <dbReference type="ARBA" id="ARBA00005896"/>
    </source>
</evidence>
<comment type="catalytic activity">
    <reaction evidence="8">
        <text>2-ethylhexyl sulfate + 2-oxoglutarate + O2 = 2-ethylhexanal + sulfate + succinate + CO2 + H(+)</text>
        <dbReference type="Rhea" id="RHEA:47620"/>
        <dbReference type="ChEBI" id="CHEBI:15378"/>
        <dbReference type="ChEBI" id="CHEBI:15379"/>
        <dbReference type="ChEBI" id="CHEBI:16189"/>
        <dbReference type="ChEBI" id="CHEBI:16526"/>
        <dbReference type="ChEBI" id="CHEBI:16810"/>
        <dbReference type="ChEBI" id="CHEBI:30031"/>
        <dbReference type="ChEBI" id="CHEBI:87808"/>
        <dbReference type="ChEBI" id="CHEBI:87809"/>
        <dbReference type="EC" id="1.14.11.77"/>
    </reaction>
</comment>
<dbReference type="PANTHER" id="PTHR30468">
    <property type="entry name" value="ALPHA-KETOGLUTARATE-DEPENDENT SULFONATE DIOXYGENASE"/>
    <property type="match status" value="1"/>
</dbReference>
<proteinExistence type="inferred from homology"/>
<dbReference type="EMBL" id="LQYG01000069">
    <property type="protein sequence ID" value="KYC61560.1"/>
    <property type="molecule type" value="Genomic_DNA"/>
</dbReference>
<dbReference type="InterPro" id="IPR003819">
    <property type="entry name" value="TauD/TfdA-like"/>
</dbReference>
<dbReference type="SUPFAM" id="SSF51197">
    <property type="entry name" value="Clavaminate synthase-like"/>
    <property type="match status" value="1"/>
</dbReference>
<keyword evidence="6" id="KW-0408">Iron</keyword>
<dbReference type="Proteomes" id="UP000075288">
    <property type="component" value="Unassembled WGS sequence"/>
</dbReference>
<feature type="domain" description="TauD/TfdA-like" evidence="12">
    <location>
        <begin position="16"/>
        <end position="280"/>
    </location>
</feature>
<gene>
    <name evidence="13" type="ORF">B4098_2115</name>
</gene>
<dbReference type="PATRIC" id="fig|1398.26.peg.293"/>
<keyword evidence="5 13" id="KW-0560">Oxidoreductase</keyword>
<dbReference type="GO" id="GO:0016706">
    <property type="term" value="F:2-oxoglutarate-dependent dioxygenase activity"/>
    <property type="evidence" value="ECO:0007669"/>
    <property type="project" value="TreeGrafter"/>
</dbReference>
<evidence type="ECO:0000256" key="4">
    <source>
        <dbReference type="ARBA" id="ARBA00022964"/>
    </source>
</evidence>
<evidence type="ECO:0000256" key="9">
    <source>
        <dbReference type="ARBA" id="ARBA00066614"/>
    </source>
</evidence>
<evidence type="ECO:0000256" key="5">
    <source>
        <dbReference type="ARBA" id="ARBA00023002"/>
    </source>
</evidence>
<dbReference type="EC" id="1.14.11.77" evidence="9"/>
<dbReference type="InterPro" id="IPR051323">
    <property type="entry name" value="AtsK-like"/>
</dbReference>
<dbReference type="Pfam" id="PF02668">
    <property type="entry name" value="TauD"/>
    <property type="match status" value="1"/>
</dbReference>
<evidence type="ECO:0000256" key="1">
    <source>
        <dbReference type="ARBA" id="ARBA00001954"/>
    </source>
</evidence>
<dbReference type="GO" id="GO:0046872">
    <property type="term" value="F:metal ion binding"/>
    <property type="evidence" value="ECO:0007669"/>
    <property type="project" value="UniProtKB-KW"/>
</dbReference>
<comment type="similarity">
    <text evidence="2">Belongs to the TfdA dioxygenase family.</text>
</comment>
<dbReference type="AlphaFoldDB" id="A0A150JW87"/>
<evidence type="ECO:0000256" key="6">
    <source>
        <dbReference type="ARBA" id="ARBA00023004"/>
    </source>
</evidence>
<evidence type="ECO:0000256" key="3">
    <source>
        <dbReference type="ARBA" id="ARBA00022723"/>
    </source>
</evidence>
<evidence type="ECO:0000256" key="10">
    <source>
        <dbReference type="ARBA" id="ARBA00067109"/>
    </source>
</evidence>
<organism evidence="13 14">
    <name type="scientific">Heyndrickxia coagulans</name>
    <name type="common">Weizmannia coagulans</name>
    <dbReference type="NCBI Taxonomy" id="1398"/>
    <lineage>
        <taxon>Bacteria</taxon>
        <taxon>Bacillati</taxon>
        <taxon>Bacillota</taxon>
        <taxon>Bacilli</taxon>
        <taxon>Bacillales</taxon>
        <taxon>Bacillaceae</taxon>
        <taxon>Heyndrickxia</taxon>
    </lineage>
</organism>
<dbReference type="GO" id="GO:0005737">
    <property type="term" value="C:cytoplasm"/>
    <property type="evidence" value="ECO:0007669"/>
    <property type="project" value="TreeGrafter"/>
</dbReference>
<sequence length="369" mass="41591">MSYDNHTQSKNAVLNIKPVTARIGAEIEDIRLSADLSPAEVAAIQNALLKYKVLFFRNQNHLDDAGQETFARLFGELFAHPTVPKRSGTGSIFELDSTHGGRADAWHTDVTFIDAIPKISILRGVTIPETGGDTVWANTAAAYQDLPDGLKSLADHLWALHTNEYDYDAYHSKASEEDIRYHEEVFTSTIYETTHPVVAIHPETGERTLIIGQFTKRLLGLSLSDSNHLYSLLQDRITKLENTVRWRWSAGDVVIWDNRATQHYAVNDYGQQKRVVRRVTLKGEVPISIDGQKSKMKKKEKAILDPAILKQLYPNGPTSPKMDSIFRLYPAVSCFGLRDIILSLKFPSLLRIHQINSAYPRLTTRPRIS</sequence>
<evidence type="ECO:0000313" key="13">
    <source>
        <dbReference type="EMBL" id="KYC61560.1"/>
    </source>
</evidence>
<dbReference type="InterPro" id="IPR042098">
    <property type="entry name" value="TauD-like_sf"/>
</dbReference>
<comment type="cofactor">
    <cofactor evidence="1">
        <name>Fe(2+)</name>
        <dbReference type="ChEBI" id="CHEBI:29033"/>
    </cofactor>
</comment>
<dbReference type="Gene3D" id="3.60.130.10">
    <property type="entry name" value="Clavaminate synthase-like"/>
    <property type="match status" value="1"/>
</dbReference>
<comment type="catalytic activity">
    <reaction evidence="7">
        <text>a primary linear alkyl sulfate ester + 2-oxoglutarate + O2 = an aldehyde + sulfate + succinate + CO2 + H(+)</text>
        <dbReference type="Rhea" id="RHEA:65716"/>
        <dbReference type="ChEBI" id="CHEBI:15378"/>
        <dbReference type="ChEBI" id="CHEBI:15379"/>
        <dbReference type="ChEBI" id="CHEBI:16189"/>
        <dbReference type="ChEBI" id="CHEBI:16526"/>
        <dbReference type="ChEBI" id="CHEBI:16810"/>
        <dbReference type="ChEBI" id="CHEBI:17478"/>
        <dbReference type="ChEBI" id="CHEBI:30031"/>
        <dbReference type="ChEBI" id="CHEBI:157685"/>
        <dbReference type="EC" id="1.14.11.77"/>
    </reaction>
</comment>
<dbReference type="FunFam" id="3.60.130.10:FF:000002">
    <property type="entry name" value="Alpha-ketoglutarate-dependent taurine dioxygenase"/>
    <property type="match status" value="1"/>
</dbReference>
<reference evidence="13 14" key="1">
    <citation type="submission" date="2016-01" db="EMBL/GenBank/DDBJ databases">
        <title>Genome Sequences of Twelve Sporeforming Bacillus Species Isolated from Foods.</title>
        <authorList>
            <person name="Berendsen E.M."/>
            <person name="Wells-Bennik M.H."/>
            <person name="Krawcyk A.O."/>
            <person name="De Jong A."/>
            <person name="Holsappel S."/>
            <person name="Eijlander R.T."/>
            <person name="Kuipers O.P."/>
        </authorList>
    </citation>
    <scope>NUCLEOTIDE SEQUENCE [LARGE SCALE GENOMIC DNA]</scope>
    <source>
        <strain evidence="13 14">B4098</strain>
    </source>
</reference>
<dbReference type="PANTHER" id="PTHR30468:SF5">
    <property type="entry name" value="ALPHA-KETOGLUTARATE-DEPENDENT SULFATE ESTER DIOXYGENASE"/>
    <property type="match status" value="1"/>
</dbReference>
<keyword evidence="3" id="KW-0479">Metal-binding</keyword>
<name>A0A150JW87_HEYCO</name>
<evidence type="ECO:0000313" key="14">
    <source>
        <dbReference type="Proteomes" id="UP000075288"/>
    </source>
</evidence>
<evidence type="ECO:0000259" key="12">
    <source>
        <dbReference type="Pfam" id="PF02668"/>
    </source>
</evidence>